<evidence type="ECO:0000313" key="1">
    <source>
        <dbReference type="EMBL" id="AWI33973.1"/>
    </source>
</evidence>
<proteinExistence type="predicted"/>
<dbReference type="RefSeq" id="WP_108910831.1">
    <property type="nucleotide sequence ID" value="NZ_CP021886.1"/>
</dbReference>
<dbReference type="KEGG" id="had:CDV25_03725"/>
<dbReference type="Proteomes" id="UP000244890">
    <property type="component" value="Chromosome"/>
</dbReference>
<evidence type="ECO:0008006" key="3">
    <source>
        <dbReference type="Google" id="ProtNLM"/>
    </source>
</evidence>
<dbReference type="OrthoDB" id="5353360at2"/>
<sequence>MLNKKPSSTFQPYYVNECENIKLAIKQVASKFNKDPNTLDFDLQSIITYKKTSQDQQLKLIPQNEVNLFLNNRNNLLDSNLTITQHYCITIKEQSKKQRQFHFQADKIFSEIFLIFRVGFTYTDTIFESLYEEIRKIKVWNKILIFNEFAEKKTLKEFLSSLEYPLKQEAKYLLVQGINLLPTLESKLEFKKEITKNFQTINKNEIICIYHKALQGKPGRNARGEYIIPEVPKTLHQNSPLKYDSASIKAKEYPNAIYYLSAIGGILKYDKDYLQIQDTFEVKEVSLKTTGSLIGGIDSGTTINITEADSLKESLGQGMKVEASRVNIAGNIGAYTEIKAKEVNVGGFTHQSSKIYTQNATIKIHKGYVYGEIIKIQNLETGIIEGKRVEIEQMYGGKVYAEEIFIQKLYANAFLYATKNIKIATMLKGENKFFIAANYSPQAKEYYNTLIKTKNNSMQQVIILTKELKAEISHIQKLKPTADETRKNLMFYKNTKTTPPSYLLKEFEAYHQLVLDLKHKQETINQLSQTYKQSLKDLNAFDEATQNATIEIQSGWVGYNEVHYHFYSPKLELMLIPKPNQPKKVSYNKQTKQLILQE</sequence>
<gene>
    <name evidence="1" type="ORF">CDV25_03725</name>
</gene>
<evidence type="ECO:0000313" key="2">
    <source>
        <dbReference type="Proteomes" id="UP000244890"/>
    </source>
</evidence>
<dbReference type="EMBL" id="CP021886">
    <property type="protein sequence ID" value="AWI33973.1"/>
    <property type="molecule type" value="Genomic_DNA"/>
</dbReference>
<name>A0A2U8FCT5_9HELI</name>
<dbReference type="AlphaFoldDB" id="A0A2U8FCT5"/>
<organism evidence="1 2">
    <name type="scientific">Helicobacter apodemus</name>
    <dbReference type="NCBI Taxonomy" id="135569"/>
    <lineage>
        <taxon>Bacteria</taxon>
        <taxon>Pseudomonadati</taxon>
        <taxon>Campylobacterota</taxon>
        <taxon>Epsilonproteobacteria</taxon>
        <taxon>Campylobacterales</taxon>
        <taxon>Helicobacteraceae</taxon>
        <taxon>Helicobacter</taxon>
    </lineage>
</organism>
<accession>A0A2U8FCT5</accession>
<reference evidence="1 2" key="1">
    <citation type="submission" date="2017-06" db="EMBL/GenBank/DDBJ databases">
        <title>Complete genome of Helicobacter apodemus.</title>
        <authorList>
            <person name="Cho S."/>
        </authorList>
    </citation>
    <scope>NUCLEOTIDE SEQUENCE [LARGE SCALE GENOMIC DNA]</scope>
    <source>
        <strain evidence="2">SNUVETPUB-15-01</strain>
    </source>
</reference>
<protein>
    <recommendedName>
        <fullName evidence="3">DUF342 domain-containing protein</fullName>
    </recommendedName>
</protein>